<feature type="domain" description="AMP-dependent synthetase/ligase" evidence="4">
    <location>
        <begin position="44"/>
        <end position="454"/>
    </location>
</feature>
<sequence>MSTAVTSPGERTTSAGAGATSEEHAAEYRRRGWWRDETFLDDLHRRAREHPRRLAIAGRRVAESRTDTLDYAELDRLTDRFALALLDLGVRRGDFVAVQLPNRWEMVPLIFASIRVGAVIIPISPICTEVELRHRLGLTAARVCITLPEWSGTPLAEIATRLKDELPTLEHVLVVDGPLPEGAHPFHEHFVAREREEQEGAAARLDGLALGADDPFVVLFTSGTTGLSKGVLHSQNTVHAAVRGYVDAFGAGSGDGGDGDGDGNGWVAAVSTPLVHYSGFAQGVLAGVMLGGTVAFQDVRRNEALLDLVERYGATLLYGPPATLADVAASQRAERRDTSTLRHVVIGSAPVLKELADEVHETLGARAHSLWGMSEAGPVTTTRPEDPEGWAARSNGSSIDAMETRIETSGAYGSPGGEGSEGSSEGSSGSGSPAGPAGSVGRLRIRGASIALGYHRRPEAFAAELDEDGWFDTGDLARDDGAGGIRIIGRARDAVLRDGQVAPMTELEAVIGSHPKAAEAALVGLEPAAGNAAGNAAGSAAGSAAGNVIVAVVVPRDGEGPTLAEVRARVTEAGHGARFLPDRVELVPALPKTLTGKVRKAELRERYATNTPA</sequence>
<feature type="region of interest" description="Disordered" evidence="3">
    <location>
        <begin position="1"/>
        <end position="23"/>
    </location>
</feature>
<comment type="caution">
    <text evidence="6">The sequence shown here is derived from an EMBL/GenBank/DDBJ whole genome shotgun (WGS) entry which is preliminary data.</text>
</comment>
<evidence type="ECO:0000256" key="2">
    <source>
        <dbReference type="ARBA" id="ARBA00022598"/>
    </source>
</evidence>
<evidence type="ECO:0000313" key="6">
    <source>
        <dbReference type="EMBL" id="MER0425897.1"/>
    </source>
</evidence>
<protein>
    <submittedName>
        <fullName evidence="6">AMP-binding protein</fullName>
    </submittedName>
</protein>
<dbReference type="InterPro" id="IPR020845">
    <property type="entry name" value="AMP-binding_CS"/>
</dbReference>
<feature type="compositionally biased region" description="Polar residues" evidence="3">
    <location>
        <begin position="1"/>
        <end position="15"/>
    </location>
</feature>
<dbReference type="InterPro" id="IPR025110">
    <property type="entry name" value="AMP-bd_C"/>
</dbReference>
<evidence type="ECO:0000256" key="3">
    <source>
        <dbReference type="SAM" id="MobiDB-lite"/>
    </source>
</evidence>
<dbReference type="Pfam" id="PF00501">
    <property type="entry name" value="AMP-binding"/>
    <property type="match status" value="1"/>
</dbReference>
<dbReference type="InterPro" id="IPR045851">
    <property type="entry name" value="AMP-bd_C_sf"/>
</dbReference>
<evidence type="ECO:0000259" key="5">
    <source>
        <dbReference type="Pfam" id="PF13193"/>
    </source>
</evidence>
<dbReference type="Gene3D" id="3.30.300.30">
    <property type="match status" value="1"/>
</dbReference>
<keyword evidence="2" id="KW-0436">Ligase</keyword>
<dbReference type="RefSeq" id="WP_350239981.1">
    <property type="nucleotide sequence ID" value="NZ_JBEJUE010000013.1"/>
</dbReference>
<dbReference type="SUPFAM" id="SSF56801">
    <property type="entry name" value="Acetyl-CoA synthetase-like"/>
    <property type="match status" value="1"/>
</dbReference>
<dbReference type="PROSITE" id="PS00455">
    <property type="entry name" value="AMP_BINDING"/>
    <property type="match status" value="1"/>
</dbReference>
<name>A0ABV1Q3Z9_STRMI</name>
<keyword evidence="7" id="KW-1185">Reference proteome</keyword>
<evidence type="ECO:0000313" key="7">
    <source>
        <dbReference type="Proteomes" id="UP001456562"/>
    </source>
</evidence>
<evidence type="ECO:0000256" key="1">
    <source>
        <dbReference type="ARBA" id="ARBA00006432"/>
    </source>
</evidence>
<dbReference type="Pfam" id="PF13193">
    <property type="entry name" value="AMP-binding_C"/>
    <property type="match status" value="1"/>
</dbReference>
<feature type="compositionally biased region" description="Low complexity" evidence="3">
    <location>
        <begin position="421"/>
        <end position="439"/>
    </location>
</feature>
<proteinExistence type="inferred from homology"/>
<dbReference type="PANTHER" id="PTHR43201:SF5">
    <property type="entry name" value="MEDIUM-CHAIN ACYL-COA LIGASE ACSF2, MITOCHONDRIAL"/>
    <property type="match status" value="1"/>
</dbReference>
<accession>A0ABV1Q3Z9</accession>
<dbReference type="EMBL" id="JBEJUE010000013">
    <property type="protein sequence ID" value="MER0425897.1"/>
    <property type="molecule type" value="Genomic_DNA"/>
</dbReference>
<dbReference type="InterPro" id="IPR000873">
    <property type="entry name" value="AMP-dep_synth/lig_dom"/>
</dbReference>
<feature type="region of interest" description="Disordered" evidence="3">
    <location>
        <begin position="374"/>
        <end position="440"/>
    </location>
</feature>
<comment type="similarity">
    <text evidence="1">Belongs to the ATP-dependent AMP-binding enzyme family.</text>
</comment>
<gene>
    <name evidence="6" type="ORF">ABR748_16915</name>
</gene>
<dbReference type="Gene3D" id="3.40.50.980">
    <property type="match status" value="2"/>
</dbReference>
<dbReference type="Proteomes" id="UP001456562">
    <property type="component" value="Unassembled WGS sequence"/>
</dbReference>
<organism evidence="6 7">
    <name type="scientific">Streptomyces microflavus</name>
    <name type="common">Streptomyces lipmanii</name>
    <dbReference type="NCBI Taxonomy" id="1919"/>
    <lineage>
        <taxon>Bacteria</taxon>
        <taxon>Bacillati</taxon>
        <taxon>Actinomycetota</taxon>
        <taxon>Actinomycetes</taxon>
        <taxon>Kitasatosporales</taxon>
        <taxon>Streptomycetaceae</taxon>
        <taxon>Streptomyces</taxon>
    </lineage>
</organism>
<evidence type="ECO:0000259" key="4">
    <source>
        <dbReference type="Pfam" id="PF00501"/>
    </source>
</evidence>
<reference evidence="6 7" key="1">
    <citation type="submission" date="2024-01" db="EMBL/GenBank/DDBJ databases">
        <title>Metagenomic exploration of the rhizosphere soil microbial community and their significance in facilitating the development of wild simulated ginseng.</title>
        <authorList>
            <person name="Huang J."/>
        </authorList>
    </citation>
    <scope>NUCLEOTIDE SEQUENCE [LARGE SCALE GENOMIC DNA]</scope>
    <source>
        <strain evidence="6 7">WY141</strain>
    </source>
</reference>
<feature type="domain" description="AMP-binding enzyme C-terminal" evidence="5">
    <location>
        <begin position="545"/>
        <end position="597"/>
    </location>
</feature>
<dbReference type="PANTHER" id="PTHR43201">
    <property type="entry name" value="ACYL-COA SYNTHETASE"/>
    <property type="match status" value="1"/>
</dbReference>
<dbReference type="Gene3D" id="2.30.38.10">
    <property type="entry name" value="Luciferase, Domain 3"/>
    <property type="match status" value="1"/>
</dbReference>